<evidence type="ECO:0000259" key="2">
    <source>
        <dbReference type="PROSITE" id="PS00022"/>
    </source>
</evidence>
<dbReference type="InterPro" id="IPR000742">
    <property type="entry name" value="EGF"/>
</dbReference>
<dbReference type="Pfam" id="PF00041">
    <property type="entry name" value="fn3"/>
    <property type="match status" value="1"/>
</dbReference>
<dbReference type="SMART" id="SM00060">
    <property type="entry name" value="FN3"/>
    <property type="match status" value="6"/>
</dbReference>
<keyword evidence="1" id="KW-0677">Repeat</keyword>
<dbReference type="CDD" id="cd00063">
    <property type="entry name" value="FN3"/>
    <property type="match status" value="2"/>
</dbReference>
<proteinExistence type="predicted"/>
<keyword evidence="4" id="KW-1185">Reference proteome</keyword>
<dbReference type="PROSITE" id="PS00022">
    <property type="entry name" value="EGF_1"/>
    <property type="match status" value="1"/>
</dbReference>
<name>A0A9P0IX35_APHGO</name>
<reference evidence="3" key="2">
    <citation type="submission" date="2022-10" db="EMBL/GenBank/DDBJ databases">
        <authorList>
            <consortium name="ENA_rothamsted_submissions"/>
            <consortium name="culmorum"/>
            <person name="King R."/>
        </authorList>
    </citation>
    <scope>NUCLEOTIDE SEQUENCE</scope>
</reference>
<accession>A0A9P0IX35</accession>
<dbReference type="PANTHER" id="PTHR46708:SF2">
    <property type="entry name" value="FIBRONECTIN TYPE-III DOMAIN-CONTAINING PROTEIN"/>
    <property type="match status" value="1"/>
</dbReference>
<reference evidence="3" key="1">
    <citation type="submission" date="2022-02" db="EMBL/GenBank/DDBJ databases">
        <authorList>
            <person name="King R."/>
        </authorList>
    </citation>
    <scope>NUCLEOTIDE SEQUENCE</scope>
</reference>
<feature type="domain" description="EGF-like" evidence="2">
    <location>
        <begin position="369"/>
        <end position="380"/>
    </location>
</feature>
<dbReference type="InterPro" id="IPR003961">
    <property type="entry name" value="FN3_dom"/>
</dbReference>
<dbReference type="InterPro" id="IPR050991">
    <property type="entry name" value="ECM_Regulatory_Proteins"/>
</dbReference>
<sequence length="1108" mass="127473">MKKYLCTMIYKSNSLLYILILIYTHILNVCEATISFHHHQNEVYEDFDITTIYRITDMSSFNISNEEDGFMNDNFLTNCNGSCSIEIHSRTNTIGMPLKINNDVHIMSTNTKEIINFESFQNNSQMSISYDSNSWSKINIYNMNGYSGNCNRDNHEITTTLYSRKRHRFTTPSYATEVSGNLLNNNCYDVFEYQFNDHCFVNRPYYNQLENCTIFSFYWTPDKDQTCLTMTYYTYYPEYTSLFITMDMYNENNIVITSADLKGYNGVHTLKITNIDFKNNEEYKLSLKISSSDTYYYSHQRNDMRFGLVRIAECSNNYDEEDVWIVSANSFFNKYPIPFNILENGEPEIKEEFLNPCLNGGYFTKLEKCICLPGFKGQFCETGCGPNSYGSDCKGVCSIRADKMCRGMLMCTSLGCTCPAGLTGPLCNKDCTLGTYGADCRKKCSRNCLNNICDQYTGVCLSGCSAGYVPPYCREKYPYFINPPTLLSANYDTIEIQLTFQENNIKYGVKITNLKYYQLFYKSLIENTFRSLEIKSISDTNNITTEIISDLEPDTIYIVGVLLITNDGNFNDQDIVYGQYKTTCIQPQITDYNIKLMSGIQSVNITWNITTSNRLECKITNYVLTLMSNQPQKPISDVQEIISSTESGHFLDNLLPGYQYNIKLTPSTSNRTLPSSPLYSFTTLMSKNDVQIKNISTKHENGKIKLYWILVNSHQHYTIVHEPVTSIIRYKLKRILSCSIKEIEQNWTSITIYNHTNYEIFNTVPNSQYSIQVLVDGNEKNTTQQENMIDVLTPPSNPKTEPLLDPEHPIYITNNSIFVQWKVDSKNCSKLNGFLSQFYIELKEKVDNILQVRETKNNYISFDDLKSNTPYELKVFIKTHIGYNPEHFLFVNFRTKFENLKPIEDLVVYKKSLKNRMVGFRWSYSQDTNLDGFIVSFDENLLINTKTATIIPPQKCSAWPEYYCHTFYNLSPSSNYTFKIKPKSIDYPEGGKVSSIYFSSIDGLPDSPMNIKTTEIGNTNISIEWDIPWIFNGDLKMFIINVEEISSINMDTCCISIAPTEIPVYEELPTYNYTITGLQPGSTYSVGVLTVSKSLWYSSPSRLSVTTI</sequence>
<organism evidence="3 4">
    <name type="scientific">Aphis gossypii</name>
    <name type="common">Cotton aphid</name>
    <dbReference type="NCBI Taxonomy" id="80765"/>
    <lineage>
        <taxon>Eukaryota</taxon>
        <taxon>Metazoa</taxon>
        <taxon>Ecdysozoa</taxon>
        <taxon>Arthropoda</taxon>
        <taxon>Hexapoda</taxon>
        <taxon>Insecta</taxon>
        <taxon>Pterygota</taxon>
        <taxon>Neoptera</taxon>
        <taxon>Paraneoptera</taxon>
        <taxon>Hemiptera</taxon>
        <taxon>Sternorrhyncha</taxon>
        <taxon>Aphidomorpha</taxon>
        <taxon>Aphidoidea</taxon>
        <taxon>Aphididae</taxon>
        <taxon>Aphidini</taxon>
        <taxon>Aphis</taxon>
        <taxon>Aphis</taxon>
    </lineage>
</organism>
<evidence type="ECO:0000313" key="4">
    <source>
        <dbReference type="Proteomes" id="UP001154329"/>
    </source>
</evidence>
<dbReference type="Gene3D" id="2.60.40.10">
    <property type="entry name" value="Immunoglobulins"/>
    <property type="match status" value="3"/>
</dbReference>
<evidence type="ECO:0000256" key="1">
    <source>
        <dbReference type="ARBA" id="ARBA00022737"/>
    </source>
</evidence>
<dbReference type="PANTHER" id="PTHR46708">
    <property type="entry name" value="TENASCIN"/>
    <property type="match status" value="1"/>
</dbReference>
<protein>
    <recommendedName>
        <fullName evidence="2">EGF-like domain-containing protein</fullName>
    </recommendedName>
</protein>
<dbReference type="InterPro" id="IPR013783">
    <property type="entry name" value="Ig-like_fold"/>
</dbReference>
<evidence type="ECO:0000313" key="3">
    <source>
        <dbReference type="EMBL" id="CAH1721172.1"/>
    </source>
</evidence>
<dbReference type="EMBL" id="OU899035">
    <property type="protein sequence ID" value="CAH1721172.1"/>
    <property type="molecule type" value="Genomic_DNA"/>
</dbReference>
<dbReference type="InterPro" id="IPR036116">
    <property type="entry name" value="FN3_sf"/>
</dbReference>
<dbReference type="Gene3D" id="2.170.300.10">
    <property type="entry name" value="Tie2 ligand-binding domain superfamily"/>
    <property type="match status" value="1"/>
</dbReference>
<dbReference type="SUPFAM" id="SSF49265">
    <property type="entry name" value="Fibronectin type III"/>
    <property type="match status" value="3"/>
</dbReference>
<dbReference type="AlphaFoldDB" id="A0A9P0IX35"/>
<gene>
    <name evidence="3" type="ORF">APHIGO_LOCUS4286</name>
</gene>
<dbReference type="Proteomes" id="UP001154329">
    <property type="component" value="Chromosome 2"/>
</dbReference>